<feature type="transmembrane region" description="Helical" evidence="6">
    <location>
        <begin position="139"/>
        <end position="160"/>
    </location>
</feature>
<dbReference type="SUPFAM" id="SSF103481">
    <property type="entry name" value="Multidrug resistance efflux transporter EmrE"/>
    <property type="match status" value="1"/>
</dbReference>
<feature type="transmembrane region" description="Helical" evidence="6">
    <location>
        <begin position="378"/>
        <end position="396"/>
    </location>
</feature>
<proteinExistence type="predicted"/>
<dbReference type="EMBL" id="JABSTR010000008">
    <property type="protein sequence ID" value="KAH9377403.1"/>
    <property type="molecule type" value="Genomic_DNA"/>
</dbReference>
<comment type="subcellular location">
    <subcellularLocation>
        <location evidence="1">Membrane</location>
        <topology evidence="1">Multi-pass membrane protein</topology>
    </subcellularLocation>
</comment>
<dbReference type="OrthoDB" id="306876at2759"/>
<evidence type="ECO:0000259" key="7">
    <source>
        <dbReference type="Pfam" id="PF00892"/>
    </source>
</evidence>
<name>A0A9J6GPV1_HAELO</name>
<sequence>MGTSTTTTEGNSGEVALPMTHTKPLGRKCTGAPTDPTDSGNPPDKEKALSKQSQGHSPVLSRLQWLRQSISNASGIKNLVRSYNDVVNVAPSEPSSTTESSSQRQGAYHSLILGILLSVGTSAVLSLVSVIIKKLEASVSLLEVLTFMSFGVFIGILPVANEEVQPFGPSRAQPLLFVRAVLSLVSAALRLSSLYHMTIADSSIINSLSPVMVAITASLFLSEQFHWTIGASVALSLLGTILLVKPGFFSPADSALGTKQYVGVAYGLSHTILNGVTTVCIRATRGVSRNVVVFHYGCLSMLLVSVVSVYMGKLKIFYDGSQIGYLLLISHLTFAVQVILTKALQIGSPLVVTIVKTTADIILGYVMQAMFMKVYPDLYSVFAGVFVLLGVVAIGMRKVVETSSPGSKIRRRFQFLL</sequence>
<feature type="transmembrane region" description="Helical" evidence="6">
    <location>
        <begin position="261"/>
        <end position="281"/>
    </location>
</feature>
<evidence type="ECO:0000313" key="9">
    <source>
        <dbReference type="Proteomes" id="UP000821853"/>
    </source>
</evidence>
<dbReference type="InterPro" id="IPR000620">
    <property type="entry name" value="EamA_dom"/>
</dbReference>
<dbReference type="AlphaFoldDB" id="A0A9J6GPV1"/>
<feature type="transmembrane region" description="Helical" evidence="6">
    <location>
        <begin position="323"/>
        <end position="340"/>
    </location>
</feature>
<dbReference type="PANTHER" id="PTHR22911">
    <property type="entry name" value="ACYL-MALONYL CONDENSING ENZYME-RELATED"/>
    <property type="match status" value="1"/>
</dbReference>
<evidence type="ECO:0000256" key="6">
    <source>
        <dbReference type="SAM" id="Phobius"/>
    </source>
</evidence>
<keyword evidence="4 6" id="KW-0472">Membrane</keyword>
<evidence type="ECO:0000256" key="3">
    <source>
        <dbReference type="ARBA" id="ARBA00022989"/>
    </source>
</evidence>
<feature type="transmembrane region" description="Helical" evidence="6">
    <location>
        <begin position="172"/>
        <end position="191"/>
    </location>
</feature>
<feature type="transmembrane region" description="Helical" evidence="6">
    <location>
        <begin position="107"/>
        <end position="132"/>
    </location>
</feature>
<feature type="transmembrane region" description="Helical" evidence="6">
    <location>
        <begin position="203"/>
        <end position="221"/>
    </location>
</feature>
<reference evidence="8 9" key="1">
    <citation type="journal article" date="2020" name="Cell">
        <title>Large-Scale Comparative Analyses of Tick Genomes Elucidate Their Genetic Diversity and Vector Capacities.</title>
        <authorList>
            <consortium name="Tick Genome and Microbiome Consortium (TIGMIC)"/>
            <person name="Jia N."/>
            <person name="Wang J."/>
            <person name="Shi W."/>
            <person name="Du L."/>
            <person name="Sun Y."/>
            <person name="Zhan W."/>
            <person name="Jiang J.F."/>
            <person name="Wang Q."/>
            <person name="Zhang B."/>
            <person name="Ji P."/>
            <person name="Bell-Sakyi L."/>
            <person name="Cui X.M."/>
            <person name="Yuan T.T."/>
            <person name="Jiang B.G."/>
            <person name="Yang W.F."/>
            <person name="Lam T.T."/>
            <person name="Chang Q.C."/>
            <person name="Ding S.J."/>
            <person name="Wang X.J."/>
            <person name="Zhu J.G."/>
            <person name="Ruan X.D."/>
            <person name="Zhao L."/>
            <person name="Wei J.T."/>
            <person name="Ye R.Z."/>
            <person name="Que T.C."/>
            <person name="Du C.H."/>
            <person name="Zhou Y.H."/>
            <person name="Cheng J.X."/>
            <person name="Dai P.F."/>
            <person name="Guo W.B."/>
            <person name="Han X.H."/>
            <person name="Huang E.J."/>
            <person name="Li L.F."/>
            <person name="Wei W."/>
            <person name="Gao Y.C."/>
            <person name="Liu J.Z."/>
            <person name="Shao H.Z."/>
            <person name="Wang X."/>
            <person name="Wang C.C."/>
            <person name="Yang T.C."/>
            <person name="Huo Q.B."/>
            <person name="Li W."/>
            <person name="Chen H.Y."/>
            <person name="Chen S.E."/>
            <person name="Zhou L.G."/>
            <person name="Ni X.B."/>
            <person name="Tian J.H."/>
            <person name="Sheng Y."/>
            <person name="Liu T."/>
            <person name="Pan Y.S."/>
            <person name="Xia L.Y."/>
            <person name="Li J."/>
            <person name="Zhao F."/>
            <person name="Cao W.C."/>
        </authorList>
    </citation>
    <scope>NUCLEOTIDE SEQUENCE [LARGE SCALE GENOMIC DNA]</scope>
    <source>
        <strain evidence="8">HaeL-2018</strain>
    </source>
</reference>
<dbReference type="GO" id="GO:0016020">
    <property type="term" value="C:membrane"/>
    <property type="evidence" value="ECO:0007669"/>
    <property type="project" value="UniProtKB-SubCell"/>
</dbReference>
<organism evidence="8 9">
    <name type="scientific">Haemaphysalis longicornis</name>
    <name type="common">Bush tick</name>
    <dbReference type="NCBI Taxonomy" id="44386"/>
    <lineage>
        <taxon>Eukaryota</taxon>
        <taxon>Metazoa</taxon>
        <taxon>Ecdysozoa</taxon>
        <taxon>Arthropoda</taxon>
        <taxon>Chelicerata</taxon>
        <taxon>Arachnida</taxon>
        <taxon>Acari</taxon>
        <taxon>Parasitiformes</taxon>
        <taxon>Ixodida</taxon>
        <taxon>Ixodoidea</taxon>
        <taxon>Ixodidae</taxon>
        <taxon>Haemaphysalinae</taxon>
        <taxon>Haemaphysalis</taxon>
    </lineage>
</organism>
<dbReference type="VEuPathDB" id="VectorBase:HLOH_059865"/>
<feature type="transmembrane region" description="Helical" evidence="6">
    <location>
        <begin position="227"/>
        <end position="249"/>
    </location>
</feature>
<dbReference type="PANTHER" id="PTHR22911:SF6">
    <property type="entry name" value="SOLUTE CARRIER FAMILY 35 MEMBER G1"/>
    <property type="match status" value="1"/>
</dbReference>
<dbReference type="OMA" id="HWTIGAS"/>
<dbReference type="Proteomes" id="UP000821853">
    <property type="component" value="Unassembled WGS sequence"/>
</dbReference>
<keyword evidence="3 6" id="KW-1133">Transmembrane helix</keyword>
<protein>
    <recommendedName>
        <fullName evidence="7">EamA domain-containing protein</fullName>
    </recommendedName>
</protein>
<evidence type="ECO:0000256" key="4">
    <source>
        <dbReference type="ARBA" id="ARBA00023136"/>
    </source>
</evidence>
<evidence type="ECO:0000256" key="5">
    <source>
        <dbReference type="SAM" id="MobiDB-lite"/>
    </source>
</evidence>
<dbReference type="InterPro" id="IPR037185">
    <property type="entry name" value="EmrE-like"/>
</dbReference>
<evidence type="ECO:0000313" key="8">
    <source>
        <dbReference type="EMBL" id="KAH9377403.1"/>
    </source>
</evidence>
<gene>
    <name evidence="8" type="ORF">HPB48_008589</name>
</gene>
<evidence type="ECO:0000256" key="2">
    <source>
        <dbReference type="ARBA" id="ARBA00022692"/>
    </source>
</evidence>
<keyword evidence="9" id="KW-1185">Reference proteome</keyword>
<feature type="transmembrane region" description="Helical" evidence="6">
    <location>
        <begin position="293"/>
        <end position="311"/>
    </location>
</feature>
<accession>A0A9J6GPV1</accession>
<feature type="transmembrane region" description="Helical" evidence="6">
    <location>
        <begin position="346"/>
        <end position="366"/>
    </location>
</feature>
<feature type="region of interest" description="Disordered" evidence="5">
    <location>
        <begin position="1"/>
        <end position="56"/>
    </location>
</feature>
<comment type="caution">
    <text evidence="8">The sequence shown here is derived from an EMBL/GenBank/DDBJ whole genome shotgun (WGS) entry which is preliminary data.</text>
</comment>
<evidence type="ECO:0000256" key="1">
    <source>
        <dbReference type="ARBA" id="ARBA00004141"/>
    </source>
</evidence>
<feature type="compositionally biased region" description="Low complexity" evidence="5">
    <location>
        <begin position="1"/>
        <end position="14"/>
    </location>
</feature>
<feature type="domain" description="EamA" evidence="7">
    <location>
        <begin position="113"/>
        <end position="244"/>
    </location>
</feature>
<dbReference type="Pfam" id="PF00892">
    <property type="entry name" value="EamA"/>
    <property type="match status" value="1"/>
</dbReference>
<keyword evidence="2 6" id="KW-0812">Transmembrane</keyword>